<evidence type="ECO:0000313" key="3">
    <source>
        <dbReference type="Proteomes" id="UP000516018"/>
    </source>
</evidence>
<proteinExistence type="predicted"/>
<keyword evidence="1" id="KW-0812">Transmembrane</keyword>
<evidence type="ECO:0000313" key="2">
    <source>
        <dbReference type="EMBL" id="QNP41464.1"/>
    </source>
</evidence>
<keyword evidence="1" id="KW-0472">Membrane</keyword>
<keyword evidence="1" id="KW-1133">Transmembrane helix</keyword>
<dbReference type="Proteomes" id="UP000516018">
    <property type="component" value="Chromosome"/>
</dbReference>
<gene>
    <name evidence="2" type="ORF">H8B22_04375</name>
</gene>
<accession>A0A7H0FZJ8</accession>
<organism evidence="2 3">
    <name type="scientific">Agrilutibacter terrestris</name>
    <dbReference type="NCBI Taxonomy" id="2865112"/>
    <lineage>
        <taxon>Bacteria</taxon>
        <taxon>Pseudomonadati</taxon>
        <taxon>Pseudomonadota</taxon>
        <taxon>Gammaproteobacteria</taxon>
        <taxon>Lysobacterales</taxon>
        <taxon>Lysobacteraceae</taxon>
        <taxon>Agrilutibacter</taxon>
    </lineage>
</organism>
<dbReference type="AlphaFoldDB" id="A0A7H0FZJ8"/>
<keyword evidence="3" id="KW-1185">Reference proteome</keyword>
<protein>
    <submittedName>
        <fullName evidence="2">Uncharacterized protein</fullName>
    </submittedName>
</protein>
<reference evidence="2 3" key="1">
    <citation type="submission" date="2020-08" db="EMBL/GenBank/DDBJ databases">
        <title>Lysobacter sp. II4 sp. nov., isolated from soil.</title>
        <authorList>
            <person name="Woo C.Y."/>
            <person name="Kim J."/>
        </authorList>
    </citation>
    <scope>NUCLEOTIDE SEQUENCE [LARGE SCALE GENOMIC DNA]</scope>
    <source>
        <strain evidence="2 3">II4</strain>
    </source>
</reference>
<name>A0A7H0FZJ8_9GAMM</name>
<dbReference type="KEGG" id="lsx:H8B22_04375"/>
<evidence type="ECO:0000256" key="1">
    <source>
        <dbReference type="SAM" id="Phobius"/>
    </source>
</evidence>
<dbReference type="EMBL" id="CP060820">
    <property type="protein sequence ID" value="QNP41464.1"/>
    <property type="molecule type" value="Genomic_DNA"/>
</dbReference>
<sequence>MSELIAAAAGLGLGAWFLLYSDASDQARTGIALLMVVSVVLRLGFDYRVASTLLFAVIAIGVLLFRRYRGER</sequence>
<dbReference type="RefSeq" id="WP_187712900.1">
    <property type="nucleotide sequence ID" value="NZ_CP060820.1"/>
</dbReference>
<feature type="transmembrane region" description="Helical" evidence="1">
    <location>
        <begin position="47"/>
        <end position="65"/>
    </location>
</feature>